<dbReference type="GO" id="GO:0005829">
    <property type="term" value="C:cytosol"/>
    <property type="evidence" value="ECO:0007669"/>
    <property type="project" value="TreeGrafter"/>
</dbReference>
<dbReference type="InterPro" id="IPR001048">
    <property type="entry name" value="Asp/Glu/Uridylate_kinase"/>
</dbReference>
<dbReference type="FunFam" id="3.40.1160.10:FF:000002">
    <property type="entry name" value="Aspartokinase"/>
    <property type="match status" value="1"/>
</dbReference>
<dbReference type="Gene3D" id="3.40.1160.10">
    <property type="entry name" value="Acetylglutamate kinase-like"/>
    <property type="match status" value="1"/>
</dbReference>
<feature type="binding site" evidence="14">
    <location>
        <position position="79"/>
    </location>
    <ligand>
        <name>substrate</name>
    </ligand>
</feature>
<dbReference type="InterPro" id="IPR005260">
    <property type="entry name" value="Asp_kin_monofn"/>
</dbReference>
<keyword evidence="7 15" id="KW-0808">Transferase</keyword>
<dbReference type="GO" id="GO:0009090">
    <property type="term" value="P:homoserine biosynthetic process"/>
    <property type="evidence" value="ECO:0007669"/>
    <property type="project" value="TreeGrafter"/>
</dbReference>
<dbReference type="InterPro" id="IPR036393">
    <property type="entry name" value="AceGlu_kinase-like_sf"/>
</dbReference>
<comment type="catalytic activity">
    <reaction evidence="13 15">
        <text>L-aspartate + ATP = 4-phospho-L-aspartate + ADP</text>
        <dbReference type="Rhea" id="RHEA:23776"/>
        <dbReference type="ChEBI" id="CHEBI:29991"/>
        <dbReference type="ChEBI" id="CHEBI:30616"/>
        <dbReference type="ChEBI" id="CHEBI:57535"/>
        <dbReference type="ChEBI" id="CHEBI:456216"/>
        <dbReference type="EC" id="2.7.2.4"/>
    </reaction>
</comment>
<keyword evidence="10 14" id="KW-0067">ATP-binding</keyword>
<feature type="binding site" evidence="14">
    <location>
        <position position="52"/>
    </location>
    <ligand>
        <name>substrate</name>
    </ligand>
</feature>
<evidence type="ECO:0000256" key="6">
    <source>
        <dbReference type="ARBA" id="ARBA00022605"/>
    </source>
</evidence>
<gene>
    <name evidence="19" type="ORF">SAMN02194393_02803</name>
</gene>
<keyword evidence="8 14" id="KW-0547">Nucleotide-binding</keyword>
<dbReference type="STRING" id="36842.SAMN02194393_02803"/>
<organism evidence="19 20">
    <name type="scientific">Maledivibacter halophilus</name>
    <dbReference type="NCBI Taxonomy" id="36842"/>
    <lineage>
        <taxon>Bacteria</taxon>
        <taxon>Bacillati</taxon>
        <taxon>Bacillota</taxon>
        <taxon>Clostridia</taxon>
        <taxon>Peptostreptococcales</taxon>
        <taxon>Caminicellaceae</taxon>
        <taxon>Maledivibacter</taxon>
    </lineage>
</organism>
<keyword evidence="6 16" id="KW-0028">Amino-acid biosynthesis</keyword>
<evidence type="ECO:0000256" key="5">
    <source>
        <dbReference type="ARBA" id="ARBA00010122"/>
    </source>
</evidence>
<proteinExistence type="inferred from homology"/>
<dbReference type="UniPathway" id="UPA00034">
    <property type="reaction ID" value="UER00015"/>
</dbReference>
<feature type="binding site" evidence="14">
    <location>
        <position position="189"/>
    </location>
    <ligand>
        <name>ATP</name>
        <dbReference type="ChEBI" id="CHEBI:30616"/>
    </ligand>
</feature>
<name>A0A1T5LDS1_9FIRM</name>
<dbReference type="Pfam" id="PF00696">
    <property type="entry name" value="AA_kinase"/>
    <property type="match status" value="1"/>
</dbReference>
<comment type="pathway">
    <text evidence="2 16">Amino-acid biosynthesis; L-lysine biosynthesis via DAP pathway; (S)-tetrahydrodipicolinate from L-aspartate: step 1/4.</text>
</comment>
<dbReference type="Gene3D" id="3.30.70.260">
    <property type="match status" value="1"/>
</dbReference>
<reference evidence="19 20" key="1">
    <citation type="submission" date="2017-02" db="EMBL/GenBank/DDBJ databases">
        <authorList>
            <person name="Peterson S.W."/>
        </authorList>
    </citation>
    <scope>NUCLEOTIDE SEQUENCE [LARGE SCALE GENOMIC DNA]</scope>
    <source>
        <strain evidence="19 20">M1</strain>
    </source>
</reference>
<evidence type="ECO:0000256" key="13">
    <source>
        <dbReference type="ARBA" id="ARBA00047872"/>
    </source>
</evidence>
<dbReference type="PROSITE" id="PS00324">
    <property type="entry name" value="ASPARTOKINASE"/>
    <property type="match status" value="1"/>
</dbReference>
<dbReference type="GO" id="GO:0005524">
    <property type="term" value="F:ATP binding"/>
    <property type="evidence" value="ECO:0007669"/>
    <property type="project" value="UniProtKB-KW"/>
</dbReference>
<evidence type="ECO:0000256" key="2">
    <source>
        <dbReference type="ARBA" id="ARBA00004766"/>
    </source>
</evidence>
<feature type="binding site" evidence="14">
    <location>
        <begin position="214"/>
        <end position="215"/>
    </location>
    <ligand>
        <name>ATP</name>
        <dbReference type="ChEBI" id="CHEBI:30616"/>
    </ligand>
</feature>
<evidence type="ECO:0000313" key="20">
    <source>
        <dbReference type="Proteomes" id="UP000190285"/>
    </source>
</evidence>
<comment type="pathway">
    <text evidence="4 16">Amino-acid biosynthesis; L-threonine biosynthesis; L-threonine from L-aspartate: step 1/5.</text>
</comment>
<dbReference type="PANTHER" id="PTHR21499">
    <property type="entry name" value="ASPARTATE KINASE"/>
    <property type="match status" value="1"/>
</dbReference>
<dbReference type="GO" id="GO:0019877">
    <property type="term" value="P:diaminopimelate biosynthetic process"/>
    <property type="evidence" value="ECO:0007669"/>
    <property type="project" value="UniProtKB-KW"/>
</dbReference>
<dbReference type="Pfam" id="PF13840">
    <property type="entry name" value="ACT_7"/>
    <property type="match status" value="1"/>
</dbReference>
<dbReference type="InterPro" id="IPR027795">
    <property type="entry name" value="CASTOR_ACT_dom"/>
</dbReference>
<dbReference type="GO" id="GO:0009089">
    <property type="term" value="P:lysine biosynthetic process via diaminopimelate"/>
    <property type="evidence" value="ECO:0007669"/>
    <property type="project" value="UniProtKB-UniPathway"/>
</dbReference>
<feature type="domain" description="Aspartate/glutamate/uridylate kinase" evidence="17">
    <location>
        <begin position="3"/>
        <end position="235"/>
    </location>
</feature>
<evidence type="ECO:0000256" key="11">
    <source>
        <dbReference type="ARBA" id="ARBA00022915"/>
    </source>
</evidence>
<dbReference type="GO" id="GO:0009088">
    <property type="term" value="P:threonine biosynthetic process"/>
    <property type="evidence" value="ECO:0007669"/>
    <property type="project" value="UniProtKB-UniPathway"/>
</dbReference>
<dbReference type="SUPFAM" id="SSF53633">
    <property type="entry name" value="Carbamate kinase-like"/>
    <property type="match status" value="1"/>
</dbReference>
<dbReference type="Proteomes" id="UP000190285">
    <property type="component" value="Unassembled WGS sequence"/>
</dbReference>
<dbReference type="AlphaFoldDB" id="A0A1T5LDS1"/>
<evidence type="ECO:0000256" key="12">
    <source>
        <dbReference type="ARBA" id="ARBA00023154"/>
    </source>
</evidence>
<dbReference type="OrthoDB" id="9799110at2"/>
<dbReference type="PANTHER" id="PTHR21499:SF3">
    <property type="entry name" value="ASPARTOKINASE"/>
    <property type="match status" value="1"/>
</dbReference>
<comment type="function">
    <text evidence="1">Catalyzes the phosphorylation of the beta-carboxyl group of aspartic acid with ATP to yield 4-phospho-L-aspartate, which is involved in the branched biosynthetic pathway leading to the biosynthesis of amino acids threonine, isoleucine and methionine.</text>
</comment>
<keyword evidence="20" id="KW-1185">Reference proteome</keyword>
<evidence type="ECO:0000256" key="16">
    <source>
        <dbReference type="RuleBase" id="RU004249"/>
    </source>
</evidence>
<sequence>MEIVVQKFGGTSVASKELRDKVANKAIQIKASGKYPVVIVSAIGRKGDPYSTDTLISLSQTIYPEFSSRELDMLMSCGETISAVLMANTIKSKGYDAVALTGFQAGIITNSNFGAAEVENVNTKNIINYLKKDKIVVITGFQGISKDGDITTLGRGGSDTSAAILGEALKANVVEIYTDVDGVMTADPRLISEANVIESLCYEEVYQMARCGAKVIHPKAVEIAERSNMTLKVKNIFNDTNGTIINNRPSYSNIRKNVNHHKKLITAIAHMNGIVQVVININSEDEKNDYLLKELTDNKVSIDMINFFDDRKIFTINEEDLKVINKVLDKYNFDYSLRSNCSKVTIIGYKIHGVPGVMARLARTLNKGNIKILQSSDSNTTISCLINSDNLLKALKTLHKEFDLNRENKFEN</sequence>
<evidence type="ECO:0000259" key="18">
    <source>
        <dbReference type="Pfam" id="PF13840"/>
    </source>
</evidence>
<keyword evidence="12" id="KW-0457">Lysine biosynthesis</keyword>
<keyword evidence="11" id="KW-0220">Diaminopimelate biosynthesis</keyword>
<dbReference type="EC" id="2.7.2.4" evidence="15"/>
<evidence type="ECO:0000256" key="1">
    <source>
        <dbReference type="ARBA" id="ARBA00003121"/>
    </source>
</evidence>
<dbReference type="NCBIfam" id="NF006068">
    <property type="entry name" value="PRK08210.1"/>
    <property type="match status" value="1"/>
</dbReference>
<feature type="binding site" evidence="14">
    <location>
        <begin position="178"/>
        <end position="179"/>
    </location>
    <ligand>
        <name>ATP</name>
        <dbReference type="ChEBI" id="CHEBI:30616"/>
    </ligand>
</feature>
<dbReference type="EMBL" id="FUZT01000006">
    <property type="protein sequence ID" value="SKC74024.1"/>
    <property type="molecule type" value="Genomic_DNA"/>
</dbReference>
<accession>A0A1T5LDS1</accession>
<dbReference type="InterPro" id="IPR001341">
    <property type="entry name" value="Asp_kinase"/>
</dbReference>
<evidence type="ECO:0000256" key="14">
    <source>
        <dbReference type="PIRSR" id="PIRSR000726-1"/>
    </source>
</evidence>
<dbReference type="PIRSF" id="PIRSF000726">
    <property type="entry name" value="Asp_kin"/>
    <property type="match status" value="1"/>
</dbReference>
<feature type="binding site" evidence="14">
    <location>
        <begin position="7"/>
        <end position="10"/>
    </location>
    <ligand>
        <name>ATP</name>
        <dbReference type="ChEBI" id="CHEBI:30616"/>
    </ligand>
</feature>
<dbReference type="RefSeq" id="WP_079492389.1">
    <property type="nucleotide sequence ID" value="NZ_FUZT01000006.1"/>
</dbReference>
<dbReference type="GO" id="GO:0004072">
    <property type="term" value="F:aspartate kinase activity"/>
    <property type="evidence" value="ECO:0007669"/>
    <property type="project" value="UniProtKB-EC"/>
</dbReference>
<dbReference type="InterPro" id="IPR018042">
    <property type="entry name" value="Aspartate_kinase_CS"/>
</dbReference>
<comment type="similarity">
    <text evidence="5 15">Belongs to the aspartokinase family.</text>
</comment>
<evidence type="ECO:0000256" key="15">
    <source>
        <dbReference type="RuleBase" id="RU003448"/>
    </source>
</evidence>
<evidence type="ECO:0000256" key="8">
    <source>
        <dbReference type="ARBA" id="ARBA00022741"/>
    </source>
</evidence>
<evidence type="ECO:0000256" key="10">
    <source>
        <dbReference type="ARBA" id="ARBA00022840"/>
    </source>
</evidence>
<evidence type="ECO:0000256" key="7">
    <source>
        <dbReference type="ARBA" id="ARBA00022679"/>
    </source>
</evidence>
<dbReference type="SUPFAM" id="SSF55021">
    <property type="entry name" value="ACT-like"/>
    <property type="match status" value="1"/>
</dbReference>
<evidence type="ECO:0000256" key="4">
    <source>
        <dbReference type="ARBA" id="ARBA00005139"/>
    </source>
</evidence>
<dbReference type="NCBIfam" id="TIGR00657">
    <property type="entry name" value="asp_kinases"/>
    <property type="match status" value="1"/>
</dbReference>
<evidence type="ECO:0000259" key="17">
    <source>
        <dbReference type="Pfam" id="PF00696"/>
    </source>
</evidence>
<evidence type="ECO:0000256" key="3">
    <source>
        <dbReference type="ARBA" id="ARBA00004986"/>
    </source>
</evidence>
<dbReference type="InterPro" id="IPR045865">
    <property type="entry name" value="ACT-like_dom_sf"/>
</dbReference>
<dbReference type="UniPathway" id="UPA00051">
    <property type="reaction ID" value="UER00462"/>
</dbReference>
<feature type="domain" description="CASTOR ACT" evidence="18">
    <location>
        <begin position="338"/>
        <end position="400"/>
    </location>
</feature>
<evidence type="ECO:0000313" key="19">
    <source>
        <dbReference type="EMBL" id="SKC74024.1"/>
    </source>
</evidence>
<keyword evidence="9 15" id="KW-0418">Kinase</keyword>
<comment type="pathway">
    <text evidence="3 16">Amino-acid biosynthesis; L-methionine biosynthesis via de novo pathway; L-homoserine from L-aspartate: step 1/3.</text>
</comment>
<protein>
    <recommendedName>
        <fullName evidence="15">Aspartokinase</fullName>
        <ecNumber evidence="15">2.7.2.4</ecNumber>
    </recommendedName>
</protein>
<evidence type="ECO:0000256" key="9">
    <source>
        <dbReference type="ARBA" id="ARBA00022777"/>
    </source>
</evidence>
<dbReference type="UniPathway" id="UPA00050">
    <property type="reaction ID" value="UER00461"/>
</dbReference>